<proteinExistence type="inferred from homology"/>
<reference evidence="2" key="1">
    <citation type="journal article" date="2019" name="Emerg. Microbes Infect.">
        <title>Comprehensive subspecies identification of 175 nontuberculous mycobacteria species based on 7547 genomic profiles.</title>
        <authorList>
            <person name="Matsumoto Y."/>
            <person name="Kinjo T."/>
            <person name="Motooka D."/>
            <person name="Nabeya D."/>
            <person name="Jung N."/>
            <person name="Uechi K."/>
            <person name="Horii T."/>
            <person name="Iida T."/>
            <person name="Fujita J."/>
            <person name="Nakamura S."/>
        </authorList>
    </citation>
    <scope>NUCLEOTIDE SEQUENCE [LARGE SCALE GENOMIC DNA]</scope>
    <source>
        <strain evidence="2">JCM 13671</strain>
    </source>
</reference>
<gene>
    <name evidence="1 2" type="primary">cwsA</name>
    <name evidence="2" type="ORF">MCNF_51880</name>
</gene>
<dbReference type="HAMAP" id="MF_00927">
    <property type="entry name" value="CwsA"/>
    <property type="match status" value="1"/>
</dbReference>
<dbReference type="EMBL" id="AP022612">
    <property type="protein sequence ID" value="BBZ36583.1"/>
    <property type="molecule type" value="Genomic_DNA"/>
</dbReference>
<evidence type="ECO:0000313" key="2">
    <source>
        <dbReference type="EMBL" id="BBZ36583.1"/>
    </source>
</evidence>
<keyword evidence="1" id="KW-0131">Cell cycle</keyword>
<feature type="transmembrane region" description="Helical" evidence="1">
    <location>
        <begin position="100"/>
        <end position="120"/>
    </location>
</feature>
<dbReference type="GO" id="GO:0042546">
    <property type="term" value="P:cell wall biogenesis"/>
    <property type="evidence" value="ECO:0007669"/>
    <property type="project" value="UniProtKB-UniRule"/>
</dbReference>
<dbReference type="Pfam" id="PF10814">
    <property type="entry name" value="CwsA"/>
    <property type="match status" value="1"/>
</dbReference>
<dbReference type="RefSeq" id="WP_085152296.1">
    <property type="nucleotide sequence ID" value="NZ_AP022612.1"/>
</dbReference>
<keyword evidence="1" id="KW-0472">Membrane</keyword>
<keyword evidence="1" id="KW-1003">Cell membrane</keyword>
<keyword evidence="1" id="KW-0133">Cell shape</keyword>
<dbReference type="GO" id="GO:0051301">
    <property type="term" value="P:cell division"/>
    <property type="evidence" value="ECO:0007669"/>
    <property type="project" value="UniProtKB-UniRule"/>
</dbReference>
<evidence type="ECO:0000313" key="3">
    <source>
        <dbReference type="Proteomes" id="UP000466931"/>
    </source>
</evidence>
<comment type="similarity">
    <text evidence="1">Belongs to the CwsA family.</text>
</comment>
<name>A0A7I7Y671_9MYCO</name>
<dbReference type="Proteomes" id="UP000466931">
    <property type="component" value="Chromosome"/>
</dbReference>
<comment type="function">
    <text evidence="1">Required for regulated cell division, cell wall synthesis and the maintenance of cell shape.</text>
</comment>
<reference evidence="2" key="2">
    <citation type="submission" date="2020-02" db="EMBL/GenBank/DDBJ databases">
        <authorList>
            <person name="Matsumoto Y."/>
            <person name="Motooka D."/>
            <person name="Nakamura S."/>
        </authorList>
    </citation>
    <scope>NUCLEOTIDE SEQUENCE</scope>
    <source>
        <strain evidence="2">JCM 13671</strain>
    </source>
</reference>
<dbReference type="OrthoDB" id="4762208at2"/>
<keyword evidence="1" id="KW-1133">Transmembrane helix</keyword>
<organism evidence="2 3">
    <name type="scientific">Mycolicibacterium confluentis</name>
    <dbReference type="NCBI Taxonomy" id="28047"/>
    <lineage>
        <taxon>Bacteria</taxon>
        <taxon>Bacillati</taxon>
        <taxon>Actinomycetota</taxon>
        <taxon>Actinomycetes</taxon>
        <taxon>Mycobacteriales</taxon>
        <taxon>Mycobacteriaceae</taxon>
        <taxon>Mycolicibacterium</taxon>
    </lineage>
</organism>
<protein>
    <recommendedName>
        <fullName evidence="1">Cell wall synthesis protein CwsA</fullName>
    </recommendedName>
    <alternativeName>
        <fullName evidence="1">Cell wall synthesis and cell shape protein A</fullName>
    </alternativeName>
</protein>
<comment type="subcellular location">
    <subcellularLocation>
        <location evidence="1">Cell membrane</location>
        <topology evidence="1">Single-pass membrane protein</topology>
    </subcellularLocation>
    <text evidence="1">Localizes to poles and midcell sites.</text>
</comment>
<keyword evidence="1" id="KW-0812">Transmembrane</keyword>
<dbReference type="GO" id="GO:0008360">
    <property type="term" value="P:regulation of cell shape"/>
    <property type="evidence" value="ECO:0007669"/>
    <property type="project" value="UniProtKB-UniRule"/>
</dbReference>
<keyword evidence="3" id="KW-1185">Reference proteome</keyword>
<keyword evidence="1" id="KW-0132">Cell division</keyword>
<accession>A0A7I7Y671</accession>
<dbReference type="InterPro" id="IPR024245">
    <property type="entry name" value="CwsA"/>
</dbReference>
<evidence type="ECO:0000256" key="1">
    <source>
        <dbReference type="HAMAP-Rule" id="MF_00927"/>
    </source>
</evidence>
<dbReference type="GO" id="GO:0005886">
    <property type="term" value="C:plasma membrane"/>
    <property type="evidence" value="ECO:0007669"/>
    <property type="project" value="UniProtKB-SubCell"/>
</dbReference>
<sequence length="142" mass="14885">MTASTENRLTPARRLGQGLARTASGPVDVARGSVGLGAQAVAAAVSGLRRRYQDGQLRKELEAAQEAVARELSAAGEVIADLPEAFREARANRHSSRRPWVIAGAVGATLVLGGAAFAVVRRRTSRPEPSTLPPSVQVDPKP</sequence>
<dbReference type="AlphaFoldDB" id="A0A7I7Y671"/>